<dbReference type="InterPro" id="IPR013785">
    <property type="entry name" value="Aldolase_TIM"/>
</dbReference>
<sequence length="375" mass="43132">MNEKINKRKRVILIDWKSIIQTRYETGSDIKEKLHLSHEEELRINEICKEYPMLTNEYYLSLIDPDDPDDPIRKMSIPSVWELEKGGDTDTSGEKDNTVLPGVQHKYAPTVLVLSSHECFMYCRHCFRKRMVGLTDNEVSSQVEQVRNYILEHPEVNNVLVTGGDAFFNSNTRIEKYLKALTELEQLDFIRFGTRVPVVLPQRISEDPKLLQLLEEYGEKKQIYVVTQFNHPREVTPEAAAAIQALRKRGIIIKNQTVLLKNINDSPEVLGELLIRLTAVGVVPYYVFQCRPVRGVLNHFQVPLLEGYKIVDQAKAMQNGQGKCIRYAMSHPTGKIEILGELSEGKMLFKYHQAKDAADANRIFVKEVQSDQCWL</sequence>
<dbReference type="PIRSF" id="PIRSF004911">
    <property type="entry name" value="DUF160"/>
    <property type="match status" value="1"/>
</dbReference>
<keyword evidence="7 8" id="KW-0411">Iron-sulfur</keyword>
<dbReference type="AlphaFoldDB" id="A0A9D1WHU7"/>
<evidence type="ECO:0000256" key="5">
    <source>
        <dbReference type="ARBA" id="ARBA00022898"/>
    </source>
</evidence>
<dbReference type="Proteomes" id="UP000886817">
    <property type="component" value="Unassembled WGS sequence"/>
</dbReference>
<evidence type="ECO:0000256" key="3">
    <source>
        <dbReference type="ARBA" id="ARBA00022691"/>
    </source>
</evidence>
<dbReference type="PANTHER" id="PTHR30538">
    <property type="entry name" value="LYSINE 2,3-AMINOMUTASE-RELATED"/>
    <property type="match status" value="1"/>
</dbReference>
<feature type="binding site" evidence="8">
    <location>
        <position position="123"/>
    </location>
    <ligand>
        <name>[4Fe-4S] cluster</name>
        <dbReference type="ChEBI" id="CHEBI:49883"/>
        <note>4Fe-4S-S-AdoMet</note>
    </ligand>
</feature>
<name>A0A9D1WHU7_9FIRM</name>
<evidence type="ECO:0000256" key="7">
    <source>
        <dbReference type="ARBA" id="ARBA00023014"/>
    </source>
</evidence>
<dbReference type="GO" id="GO:0051539">
    <property type="term" value="F:4 iron, 4 sulfur cluster binding"/>
    <property type="evidence" value="ECO:0007669"/>
    <property type="project" value="UniProtKB-KW"/>
</dbReference>
<keyword evidence="6" id="KW-0408">Iron</keyword>
<accession>A0A9D1WHU7</accession>
<evidence type="ECO:0000256" key="6">
    <source>
        <dbReference type="ARBA" id="ARBA00023004"/>
    </source>
</evidence>
<feature type="binding site" evidence="8">
    <location>
        <position position="126"/>
    </location>
    <ligand>
        <name>[4Fe-4S] cluster</name>
        <dbReference type="ChEBI" id="CHEBI:49883"/>
        <note>4Fe-4S-S-AdoMet</note>
    </ligand>
</feature>
<dbReference type="NCBIfam" id="TIGR00238">
    <property type="entry name" value="KamA family radical SAM protein"/>
    <property type="match status" value="1"/>
</dbReference>
<dbReference type="GO" id="GO:0003824">
    <property type="term" value="F:catalytic activity"/>
    <property type="evidence" value="ECO:0007669"/>
    <property type="project" value="InterPro"/>
</dbReference>
<dbReference type="EMBL" id="DXEX01000154">
    <property type="protein sequence ID" value="HIX59446.1"/>
    <property type="molecule type" value="Genomic_DNA"/>
</dbReference>
<dbReference type="SUPFAM" id="SSF102114">
    <property type="entry name" value="Radical SAM enzymes"/>
    <property type="match status" value="1"/>
</dbReference>
<feature type="domain" description="Radical SAM core" evidence="9">
    <location>
        <begin position="105"/>
        <end position="321"/>
    </location>
</feature>
<keyword evidence="3" id="KW-0949">S-adenosyl-L-methionine</keyword>
<keyword evidence="2 8" id="KW-0004">4Fe-4S</keyword>
<dbReference type="SFLD" id="SFLDG01070">
    <property type="entry name" value="PLP-dependent"/>
    <property type="match status" value="1"/>
</dbReference>
<protein>
    <submittedName>
        <fullName evidence="10">KamA family radical SAM protein</fullName>
    </submittedName>
</protein>
<dbReference type="InterPro" id="IPR007197">
    <property type="entry name" value="rSAM"/>
</dbReference>
<evidence type="ECO:0000256" key="1">
    <source>
        <dbReference type="ARBA" id="ARBA00001933"/>
    </source>
</evidence>
<reference evidence="10" key="1">
    <citation type="journal article" date="2021" name="PeerJ">
        <title>Extensive microbial diversity within the chicken gut microbiome revealed by metagenomics and culture.</title>
        <authorList>
            <person name="Gilroy R."/>
            <person name="Ravi A."/>
            <person name="Getino M."/>
            <person name="Pursley I."/>
            <person name="Horton D.L."/>
            <person name="Alikhan N.F."/>
            <person name="Baker D."/>
            <person name="Gharbi K."/>
            <person name="Hall N."/>
            <person name="Watson M."/>
            <person name="Adriaenssens E.M."/>
            <person name="Foster-Nyarko E."/>
            <person name="Jarju S."/>
            <person name="Secka A."/>
            <person name="Antonio M."/>
            <person name="Oren A."/>
            <person name="Chaudhuri R.R."/>
            <person name="La Ragione R."/>
            <person name="Hildebrand F."/>
            <person name="Pallen M.J."/>
        </authorList>
    </citation>
    <scope>NUCLEOTIDE SEQUENCE</scope>
    <source>
        <strain evidence="10">ChiSjej1B19-8411</strain>
    </source>
</reference>
<dbReference type="InterPro" id="IPR003739">
    <property type="entry name" value="Lys_aminomutase/Glu_NH3_mut"/>
</dbReference>
<dbReference type="PROSITE" id="PS51918">
    <property type="entry name" value="RADICAL_SAM"/>
    <property type="match status" value="1"/>
</dbReference>
<feature type="binding site" evidence="8">
    <location>
        <position position="119"/>
    </location>
    <ligand>
        <name>[4Fe-4S] cluster</name>
        <dbReference type="ChEBI" id="CHEBI:49883"/>
        <note>4Fe-4S-S-AdoMet</note>
    </ligand>
</feature>
<organism evidence="10 11">
    <name type="scientific">Candidatus Blautia gallistercoris</name>
    <dbReference type="NCBI Taxonomy" id="2838490"/>
    <lineage>
        <taxon>Bacteria</taxon>
        <taxon>Bacillati</taxon>
        <taxon>Bacillota</taxon>
        <taxon>Clostridia</taxon>
        <taxon>Lachnospirales</taxon>
        <taxon>Lachnospiraceae</taxon>
        <taxon>Blautia</taxon>
    </lineage>
</organism>
<dbReference type="GO" id="GO:0046872">
    <property type="term" value="F:metal ion binding"/>
    <property type="evidence" value="ECO:0007669"/>
    <property type="project" value="UniProtKB-KW"/>
</dbReference>
<gene>
    <name evidence="10" type="ORF">IAA45_07020</name>
</gene>
<keyword evidence="5" id="KW-0663">Pyridoxal phosphate</keyword>
<proteinExistence type="predicted"/>
<reference evidence="10" key="2">
    <citation type="submission" date="2021-04" db="EMBL/GenBank/DDBJ databases">
        <authorList>
            <person name="Gilroy R."/>
        </authorList>
    </citation>
    <scope>NUCLEOTIDE SEQUENCE</scope>
    <source>
        <strain evidence="10">ChiSjej1B19-8411</strain>
    </source>
</reference>
<evidence type="ECO:0000313" key="10">
    <source>
        <dbReference type="EMBL" id="HIX59446.1"/>
    </source>
</evidence>
<comment type="cofactor">
    <cofactor evidence="1">
        <name>pyridoxal 5'-phosphate</name>
        <dbReference type="ChEBI" id="CHEBI:597326"/>
    </cofactor>
</comment>
<evidence type="ECO:0000256" key="8">
    <source>
        <dbReference type="PIRSR" id="PIRSR004911-1"/>
    </source>
</evidence>
<comment type="caution">
    <text evidence="10">The sequence shown here is derived from an EMBL/GenBank/DDBJ whole genome shotgun (WGS) entry which is preliminary data.</text>
</comment>
<dbReference type="InterPro" id="IPR058240">
    <property type="entry name" value="rSAM_sf"/>
</dbReference>
<evidence type="ECO:0000256" key="4">
    <source>
        <dbReference type="ARBA" id="ARBA00022723"/>
    </source>
</evidence>
<evidence type="ECO:0000259" key="9">
    <source>
        <dbReference type="PROSITE" id="PS51918"/>
    </source>
</evidence>
<dbReference type="SFLD" id="SFLDS00029">
    <property type="entry name" value="Radical_SAM"/>
    <property type="match status" value="1"/>
</dbReference>
<dbReference type="Pfam" id="PF04055">
    <property type="entry name" value="Radical_SAM"/>
    <property type="match status" value="1"/>
</dbReference>
<dbReference type="Gene3D" id="3.20.20.70">
    <property type="entry name" value="Aldolase class I"/>
    <property type="match status" value="1"/>
</dbReference>
<evidence type="ECO:0000313" key="11">
    <source>
        <dbReference type="Proteomes" id="UP000886817"/>
    </source>
</evidence>
<dbReference type="PANTHER" id="PTHR30538:SF0">
    <property type="entry name" value="L-LYSINE 2,3-AMINOMUTASE AQ_1632-RELATED"/>
    <property type="match status" value="1"/>
</dbReference>
<keyword evidence="4 8" id="KW-0479">Metal-binding</keyword>
<evidence type="ECO:0000256" key="2">
    <source>
        <dbReference type="ARBA" id="ARBA00022485"/>
    </source>
</evidence>